<evidence type="ECO:0000313" key="6">
    <source>
        <dbReference type="Proteomes" id="UP001652620"/>
    </source>
</evidence>
<feature type="compositionally biased region" description="Polar residues" evidence="3">
    <location>
        <begin position="2271"/>
        <end position="2282"/>
    </location>
</feature>
<evidence type="ECO:0000313" key="7">
    <source>
        <dbReference type="RefSeq" id="XP_029408660.2"/>
    </source>
</evidence>
<feature type="compositionally biased region" description="Low complexity" evidence="3">
    <location>
        <begin position="1869"/>
        <end position="1884"/>
    </location>
</feature>
<keyword evidence="6" id="KW-1185">Reference proteome</keyword>
<dbReference type="GO" id="GO:0005634">
    <property type="term" value="C:nucleus"/>
    <property type="evidence" value="ECO:0007669"/>
    <property type="project" value="UniProtKB-SubCell"/>
</dbReference>
<evidence type="ECO:0000256" key="1">
    <source>
        <dbReference type="ARBA" id="ARBA00004123"/>
    </source>
</evidence>
<feature type="compositionally biased region" description="Polar residues" evidence="3">
    <location>
        <begin position="1684"/>
        <end position="1694"/>
    </location>
</feature>
<feature type="region of interest" description="Disordered" evidence="3">
    <location>
        <begin position="2607"/>
        <end position="2731"/>
    </location>
</feature>
<dbReference type="InterPro" id="IPR032040">
    <property type="entry name" value="ELYS-bb"/>
</dbReference>
<feature type="compositionally biased region" description="Basic and acidic residues" evidence="3">
    <location>
        <begin position="1510"/>
        <end position="1538"/>
    </location>
</feature>
<feature type="compositionally biased region" description="Basic and acidic residues" evidence="3">
    <location>
        <begin position="2292"/>
        <end position="2301"/>
    </location>
</feature>
<dbReference type="PANTHER" id="PTHR21583:SF8">
    <property type="entry name" value="PROTEIN ELYS"/>
    <property type="match status" value="1"/>
</dbReference>
<feature type="compositionally biased region" description="Polar residues" evidence="3">
    <location>
        <begin position="2374"/>
        <end position="2383"/>
    </location>
</feature>
<dbReference type="InterPro" id="IPR052620">
    <property type="entry name" value="ELYS/MEL-28_NucAsmblyFactor"/>
</dbReference>
<feature type="compositionally biased region" description="Basic and acidic residues" evidence="3">
    <location>
        <begin position="2244"/>
        <end position="2270"/>
    </location>
</feature>
<dbReference type="Pfam" id="PF16687">
    <property type="entry name" value="ELYS-bb"/>
    <property type="match status" value="1"/>
</dbReference>
<dbReference type="RefSeq" id="XP_029408660.2">
    <property type="nucleotide sequence ID" value="XM_029552800.2"/>
</dbReference>
<feature type="compositionally biased region" description="Polar residues" evidence="3">
    <location>
        <begin position="2464"/>
        <end position="2473"/>
    </location>
</feature>
<sequence length="2731" mass="304627">MEWYEIAVDGGRTVKFSSRVPLSGTAQHQEQKQLEQNHSDVVSEEDCSAPQQGGIIKRGTWCWLSNSNELEIRALRTGQTIATYGFVETRGYDSCYIRCVEELFPQTNEHVLLAVCLECFRTSGRGCSFIAIYSIEHSRVLSCIELPLHITAAAFINENCCRRSLLQNFDGCLAVGSEEGVILLLDLNINKILNACDERMKGPNRQLTDEITECQISDYNLPLAEIHRSFQRARNDGVHFGLQVEVIDTPCTVQCLLPIDLSLGLAIGLEDGRLAFYDLAEMQIIHVATPQPQQAIAPIVKLSYLEPLDDPRHCLYVWAMHEDGDSLTAVLHTLIYEKRLAEKDGFYYFETFLTGTIRLQLPLETSKSIAIGCQSIYKIQNANLHNNGVNLNTTQTEEDGYCLCALTWFCTQEEKNKLLIFDLNQWYKEEMPFSIMNQKCPSYLAGYVLSGRQCALSAFLNPSTVAHFNSLQRFEEHFYPNSLSFDCLLLLPDSSLGYTWIGAQNKIINMLRASNSSIFLEPDMYFREILRTRLLPQFSELNVDSTFSRLAIFETILSVALEHNCFSLLRDCAKCWADGSFMGCNFTATTGISLSTLTDWIWKRATDIKARCNDLSKGLFDFAGFPLDQREQKELGFLTRQLKRLGDLLNEVLTTGKRYIPENVYHKLETQHKSLKMASEYQDVLLWLLNIGLLPEMQQNRNNFSLYKPYGKNKVVYKANQSNTNAIQYPYDDLQNLYARRREFFARSNENFISKKTGSCRLLFIDALISHECKSDGLRECWLENGGTGLYPPPSIEAMLRVMLVPELEFESKCAILLYFFLDLHMTIDEQAHKEIVESFVKFPSVFKLTATLIKTVQSLWNLDHGLFQPAVDEFISPFNNNQTYSQWMLELLIESLLTQNGAHFALRILEARPTLISPVLKLKTLLANELISEAFHFARTNQEDTLLELFFKCCLCAGKYGVIRDLALNEREGQLVQRILRSSKTHGAENLHFVYLLQKSKYIEAVSYMDELSRTKTLRSHYGNESSISGNTDTPNLVLSAFNTTMAPVTQGLTDVYFRIKNKIKKKETDNRSPVPLSCQLIKQNANNLLGGIYHSSALSAHFATYYWGEIDDERRERNDAPLNSLLSANNAPFLRKPQVDTCHLPLELSAQTGVSYPQLYRLTEKRTLVERELEQADATEDLPNIMLNTTAQPRKRRRLLGQEIVDDLGHFMQMNKAAQQLTAHGFDLKDADDTQAKVSEPTVVATTDYLMQPLSTPRRHMVTCDESRGNLSATSELHSILKTSNTPERSMRAQSARRELHTAMDESKNLRFKLPATDIMEEEDTPVKMQDISMPQEEKVRSLKIHKDYDEAVHKRRVVTTTAVDDEEPARSEVVPVRKAEEPKKSTQKDSEIVDDDPVDELLIEVRHERPPSVPHSPAKLKSVTRAVPVESNASKCNNNSGGDEDDDEEEDFYSPLSSRNNSLLMDSVRSPLSTQLSTSISLTFETASSKLFRFSGPQPRKPLARLSAERSQSRTPEKQVHAEEKRVDSEKKEENAADAQKSTQQTGIEKESSSGYVSASSSGISKAVNTCMVDKPSFQITSIMSLASSDFVPYSSSSKIAATQSKFNFEDPKPQAQRGKLSECSTLVGSFSVEESVFATEPEKVAKHTPLKTSNEFAQPKAVHHLQANTTLGMSSYEFTSADVKSQQTPPTTKPEEGSDKHKAAILKVMETVEVMDMDEPIEETQNDTSVDKEQQSQNVQAGNVFSVAATTESDLYATALGLPTQQHTTDVNIDDSEDSNDVVGLYENKSEAVEKHRIKHAANDSDSDVIILSSAPSSPNMHGDQAFDSDSESDDDEDQYGDDGEEEDENDDEEQERIFSKDATENSSSSIEIIEESNSSAGNGVEEEEDNASIAEEPIPPGEPEVVVSVVIEDEIEHFESQANDGAATVTQSKEANIPIGHDASEESSLHSICESVESESRIVVEDAASSCADYEELKLRETVIFEESNEGEQTLSSTNLELASSYFSKSIIAQNDGEILIEELKVSAYNASSKEVYEDLGDDVFYCDAETTNESIETEDLVETERADEVASTSAGIVKQIAKVAEKRDDELRSGDEPKVEVAVPAGSENAEKTEEIKQEAAIFETSVADAVNAEGKGELEDEEEQIKLQVEEDLSEAELTEVEVDATNKATELSMSSTVEKDNTMDTDTPKDNIMDTDTAKDNIMDTDTTEHENTTLLSADESQQKSTQAAQGAKAQQLEEKQDGQMTHVEKQKTTRESPEPTEKSLNSTQTSIETVSFKRSRISSRLEENESEKLLSTPTRNRYSLRGTSVPPAQVDSTINTPLDEVSTPRRHTRGISMPPQTTEQQVQEAAALTPNISESRRRTRASSVQPNEESAAQPGTPRTRRSSRGVSVPHDVDEMAKSSTPVRTGRGTSVPPPATIVTRRRSNLLDAINENTPVVDSPSARTRSRLRLNSVESELDSSIVSGGEQASQAKRKRRSSVSSSVSEQPTTPSSRRTRHSNIVGAAPAAAAEGESTTEVGTPRSLRRTTRRMSVNTENLDETQPLEEHEHETDETSKSNKTATEAALYSSARRLTRTQLAIMEKSAALIKNATVEGLRSGDSISSPTNKRVSKRRSSRSTVPDSDDVESISSHLSNVSGAPKRRVTRSSVKDKEENDDDLVSVASSVGSERASKRRSKESKNSPNTTLSTIQEDEAEDEAGRKKRSRQPRKNAYKSREEPST</sequence>
<dbReference type="KEGG" id="bdr:105231977"/>
<feature type="compositionally biased region" description="Polar residues" evidence="3">
    <location>
        <begin position="2174"/>
        <end position="2184"/>
    </location>
</feature>
<dbReference type="PANTHER" id="PTHR21583">
    <property type="entry name" value="ELYS PROTEIN"/>
    <property type="match status" value="1"/>
</dbReference>
<dbReference type="Pfam" id="PF13934">
    <property type="entry name" value="ELYS"/>
    <property type="match status" value="1"/>
</dbReference>
<feature type="region of interest" description="Disordered" evidence="3">
    <location>
        <begin position="1496"/>
        <end position="1564"/>
    </location>
</feature>
<dbReference type="Proteomes" id="UP001652620">
    <property type="component" value="Chromosome 4"/>
</dbReference>
<feature type="compositionally biased region" description="Polar residues" evidence="3">
    <location>
        <begin position="1434"/>
        <end position="1444"/>
    </location>
</feature>
<feature type="compositionally biased region" description="Acidic residues" evidence="3">
    <location>
        <begin position="1395"/>
        <end position="1405"/>
    </location>
</feature>
<gene>
    <name evidence="7" type="primary">LOC105231977</name>
</gene>
<keyword evidence="2" id="KW-0539">Nucleus</keyword>
<dbReference type="InterPro" id="IPR036322">
    <property type="entry name" value="WD40_repeat_dom_sf"/>
</dbReference>
<feature type="region of interest" description="Disordered" evidence="3">
    <location>
        <begin position="1362"/>
        <end position="1466"/>
    </location>
</feature>
<dbReference type="InterPro" id="IPR025151">
    <property type="entry name" value="ELYS_dom"/>
</dbReference>
<feature type="compositionally biased region" description="Basic residues" evidence="3">
    <location>
        <begin position="2711"/>
        <end position="2723"/>
    </location>
</feature>
<feature type="compositionally biased region" description="Basic and acidic residues" evidence="3">
    <location>
        <begin position="1378"/>
        <end position="1394"/>
    </location>
</feature>
<name>A0A8N4L901_BACDO</name>
<feature type="compositionally biased region" description="Low complexity" evidence="3">
    <location>
        <begin position="2489"/>
        <end position="2503"/>
    </location>
</feature>
<feature type="compositionally biased region" description="Acidic residues" evidence="3">
    <location>
        <begin position="1445"/>
        <end position="1455"/>
    </location>
</feature>
<feature type="compositionally biased region" description="Basic and acidic residues" evidence="3">
    <location>
        <begin position="2554"/>
        <end position="2566"/>
    </location>
</feature>
<feature type="domain" description="ELYS beta-propeller" evidence="5">
    <location>
        <begin position="58"/>
        <end position="480"/>
    </location>
</feature>
<feature type="compositionally biased region" description="Low complexity" evidence="3">
    <location>
        <begin position="2513"/>
        <end position="2530"/>
    </location>
</feature>
<feature type="region of interest" description="Disordered" evidence="3">
    <location>
        <begin position="1684"/>
        <end position="1704"/>
    </location>
</feature>
<feature type="compositionally biased region" description="Acidic residues" evidence="3">
    <location>
        <begin position="1831"/>
        <end position="1859"/>
    </location>
</feature>
<feature type="compositionally biased region" description="Basic and acidic residues" evidence="3">
    <location>
        <begin position="2185"/>
        <end position="2220"/>
    </location>
</feature>
<accession>A0A8N4L901</accession>
<dbReference type="GeneID" id="105231977"/>
<feature type="domain" description="ELYS-like" evidence="4">
    <location>
        <begin position="763"/>
        <end position="983"/>
    </location>
</feature>
<protein>
    <submittedName>
        <fullName evidence="7">Uncharacterized protein LOC105231977</fullName>
    </submittedName>
</protein>
<evidence type="ECO:0000259" key="5">
    <source>
        <dbReference type="Pfam" id="PF16687"/>
    </source>
</evidence>
<dbReference type="SUPFAM" id="SSF50978">
    <property type="entry name" value="WD40 repeat-like"/>
    <property type="match status" value="1"/>
</dbReference>
<comment type="subcellular location">
    <subcellularLocation>
        <location evidence="1">Nucleus</location>
    </subcellularLocation>
</comment>
<reference evidence="7" key="1">
    <citation type="submission" date="2025-08" db="UniProtKB">
        <authorList>
            <consortium name="RefSeq"/>
        </authorList>
    </citation>
    <scope>IDENTIFICATION</scope>
    <source>
        <tissue evidence="7">Adult</tissue>
    </source>
</reference>
<organism evidence="6 7">
    <name type="scientific">Bactrocera dorsalis</name>
    <name type="common">Oriental fruit fly</name>
    <name type="synonym">Dacus dorsalis</name>
    <dbReference type="NCBI Taxonomy" id="27457"/>
    <lineage>
        <taxon>Eukaryota</taxon>
        <taxon>Metazoa</taxon>
        <taxon>Ecdysozoa</taxon>
        <taxon>Arthropoda</taxon>
        <taxon>Hexapoda</taxon>
        <taxon>Insecta</taxon>
        <taxon>Pterygota</taxon>
        <taxon>Neoptera</taxon>
        <taxon>Endopterygota</taxon>
        <taxon>Diptera</taxon>
        <taxon>Brachycera</taxon>
        <taxon>Muscomorpha</taxon>
        <taxon>Tephritoidea</taxon>
        <taxon>Tephritidae</taxon>
        <taxon>Bactrocera</taxon>
        <taxon>Bactrocera</taxon>
    </lineage>
</organism>
<evidence type="ECO:0000259" key="4">
    <source>
        <dbReference type="Pfam" id="PF13934"/>
    </source>
</evidence>
<feature type="compositionally biased region" description="Acidic residues" evidence="3">
    <location>
        <begin position="2158"/>
        <end position="2170"/>
    </location>
</feature>
<feature type="region of interest" description="Disordered" evidence="3">
    <location>
        <begin position="2158"/>
        <end position="2430"/>
    </location>
</feature>
<feature type="region of interest" description="Disordered" evidence="3">
    <location>
        <begin position="1765"/>
        <end position="1908"/>
    </location>
</feature>
<feature type="compositionally biased region" description="Polar residues" evidence="3">
    <location>
        <begin position="2638"/>
        <end position="2647"/>
    </location>
</feature>
<feature type="compositionally biased region" description="Polar residues" evidence="3">
    <location>
        <begin position="2221"/>
        <end position="2237"/>
    </location>
</feature>
<evidence type="ECO:0000256" key="2">
    <source>
        <dbReference type="ARBA" id="ARBA00023242"/>
    </source>
</evidence>
<evidence type="ECO:0000256" key="3">
    <source>
        <dbReference type="SAM" id="MobiDB-lite"/>
    </source>
</evidence>
<proteinExistence type="predicted"/>
<feature type="compositionally biased region" description="Low complexity" evidence="3">
    <location>
        <begin position="2349"/>
        <end position="2360"/>
    </location>
</feature>
<dbReference type="OrthoDB" id="6513151at2759"/>
<feature type="region of interest" description="Disordered" evidence="3">
    <location>
        <begin position="2464"/>
        <end position="2573"/>
    </location>
</feature>